<dbReference type="InterPro" id="IPR029052">
    <property type="entry name" value="Metallo-depent_PP-like"/>
</dbReference>
<feature type="transmembrane region" description="Helical" evidence="2">
    <location>
        <begin position="277"/>
        <end position="298"/>
    </location>
</feature>
<sequence length="1097" mass="125408">MQLLGPDVKWTIGYVIFFSWMYLFHAPFRVHANSRTDWYAQVTKVLQTWFGVVVLFFHAGPIFLQTRRTNAQGSSVSNDVVATVFFPTFCINTLIILYVHKRKRVWHLRLTYGSTVAILLLNALLLSLFSTVHYGYCMQLQERVWPLWVGFAVELLCPVSAKQAPFLSLIMLSILNVLFITLDYQYKKLRGFDPLRGLLWSEEFNMRKEFFNVSPTSENNGDWRKMEPTPLRISKKKQNKSMNSKERPKLSFAASSEEIKLLLSGVCPVNRPGMVPWFSTFIAGTAFQAVLGAMLNFLTFDQRGVELHITPKVFYLSFVNKLCTPSTPCDSDPSGRFLTVDTGSSDTSLVDQESDVWFDFIGDVGDGFNSTYEMARLLAQPVLVLPSKETRVKRVKRRGQAISRERHSSTVVRAPSLPPPKRRPFTPPPEVQKRAPGTTLMLDDYKPADYHYLPRASFVIIGGDLAYPNPTDETYQTRLIEPYDDALRGSKELRELMRDQQEEIVVRSKLNKDVAHICMLSASKVETLVRQRSLKSVSYSMEEVLRSVPLLFAIPGNHDWLDGLVTFKKYIEEESWIGGWFMPQKSSYFILVLPFNWYFICGDSGSTADIDSAQRNYFIDFIDRNLDEESCVILTCHEPAWIYEAMIKGKTSPMQPQLNKVIDTLGTRLRMRICGDIHNYSRHTPADALSEAPTLVVSGGGGAFLHGARNDKVISQGTEYRRSSAFPARNELTSILPRLIGFRLINWKFDVIAGFLSFGLIMSALPLTMQDKRMQGVTEVSQFAAGVIDLTLELFFFTFSKAYISLILVFFFFGVFFSAGADRRRIVFRAIYAAQWTILVVFCSTGMLAMVQGTIVYMKNKHLLLSGKGKWGSMMEVQMRNSTDAFLNHTISLIGEGHFLSSGIRKVQQAAYGSMFVETFSLLMRSLDVLENFAYLSEHVSMNKTGTFSETTDRTHIALYYLHLILIYWILVTPLISFVIGVFLFVSVHFFDFLYDAAYSSFQIEGYKHFVRFRIDKETRELHGYVITERHVPKVWERDSKHVNELTNVESKDLPPHLYRWPSRWKPVHAPERESVAEVLEHFVVKPHRVLGATKKI</sequence>
<feature type="transmembrane region" description="Helical" evidence="2">
    <location>
        <begin position="960"/>
        <end position="986"/>
    </location>
</feature>
<feature type="transmembrane region" description="Helical" evidence="2">
    <location>
        <begin position="803"/>
        <end position="821"/>
    </location>
</feature>
<keyword evidence="4" id="KW-1185">Reference proteome</keyword>
<keyword evidence="2" id="KW-0472">Membrane</keyword>
<dbReference type="RefSeq" id="XP_028883115.1">
    <property type="nucleotide sequence ID" value="XM_029025705.1"/>
</dbReference>
<evidence type="ECO:0000313" key="3">
    <source>
        <dbReference type="EMBL" id="ORC89049.1"/>
    </source>
</evidence>
<accession>A0A1X0NXV0</accession>
<feature type="transmembrane region" description="Helical" evidence="2">
    <location>
        <begin position="747"/>
        <end position="768"/>
    </location>
</feature>
<dbReference type="Gene3D" id="3.60.21.10">
    <property type="match status" value="1"/>
</dbReference>
<name>A0A1X0NXV0_9TRYP</name>
<dbReference type="AlphaFoldDB" id="A0A1X0NXV0"/>
<dbReference type="Proteomes" id="UP000192257">
    <property type="component" value="Unassembled WGS sequence"/>
</dbReference>
<feature type="transmembrane region" description="Helical" evidence="2">
    <location>
        <begin position="833"/>
        <end position="858"/>
    </location>
</feature>
<evidence type="ECO:0008006" key="5">
    <source>
        <dbReference type="Google" id="ProtNLM"/>
    </source>
</evidence>
<evidence type="ECO:0000313" key="4">
    <source>
        <dbReference type="Proteomes" id="UP000192257"/>
    </source>
</evidence>
<feature type="transmembrane region" description="Helical" evidence="2">
    <location>
        <begin position="80"/>
        <end position="99"/>
    </location>
</feature>
<dbReference type="OrthoDB" id="1883418at2759"/>
<gene>
    <name evidence="3" type="ORF">TM35_000142600</name>
</gene>
<dbReference type="GeneID" id="39985485"/>
<feature type="transmembrane region" description="Helical" evidence="2">
    <location>
        <begin position="42"/>
        <end position="60"/>
    </location>
</feature>
<keyword evidence="2" id="KW-0812">Transmembrane</keyword>
<proteinExistence type="predicted"/>
<dbReference type="PANTHER" id="PTHR34211:SF3">
    <property type="entry name" value="CALCINEURIN-LIKE METALLO-PHOSPHOESTERASE SUPERFAMILY PROTEIN"/>
    <property type="match status" value="1"/>
</dbReference>
<reference evidence="3 4" key="1">
    <citation type="submission" date="2017-03" db="EMBL/GenBank/DDBJ databases">
        <title>An alternative strategy for trypanosome survival in the mammalian bloodstream revealed through genome and transcriptome analysis of the ubiquitous bovine parasite Trypanosoma (Megatrypanum) theileri.</title>
        <authorList>
            <person name="Kelly S."/>
            <person name="Ivens A."/>
            <person name="Mott A."/>
            <person name="O'Neill E."/>
            <person name="Emms D."/>
            <person name="Macleod O."/>
            <person name="Voorheis P."/>
            <person name="Matthews J."/>
            <person name="Matthews K."/>
            <person name="Carrington M."/>
        </authorList>
    </citation>
    <scope>NUCLEOTIDE SEQUENCE [LARGE SCALE GENOMIC DNA]</scope>
    <source>
        <strain evidence="3">Edinburgh</strain>
    </source>
</reference>
<dbReference type="SUPFAM" id="SSF56300">
    <property type="entry name" value="Metallo-dependent phosphatases"/>
    <property type="match status" value="1"/>
</dbReference>
<feature type="transmembrane region" description="Helical" evidence="2">
    <location>
        <begin position="111"/>
        <end position="136"/>
    </location>
</feature>
<feature type="region of interest" description="Disordered" evidence="1">
    <location>
        <begin position="394"/>
        <end position="435"/>
    </location>
</feature>
<evidence type="ECO:0000256" key="2">
    <source>
        <dbReference type="SAM" id="Phobius"/>
    </source>
</evidence>
<feature type="transmembrane region" description="Helical" evidence="2">
    <location>
        <begin position="12"/>
        <end position="30"/>
    </location>
</feature>
<dbReference type="PANTHER" id="PTHR34211">
    <property type="entry name" value="CALCINEURIN-LIKE METALLO-PHOSPHOESTERASE SUPERFAMILY PROTEIN"/>
    <property type="match status" value="1"/>
</dbReference>
<dbReference type="EMBL" id="NBCO01000014">
    <property type="protein sequence ID" value="ORC89049.1"/>
    <property type="molecule type" value="Genomic_DNA"/>
</dbReference>
<feature type="transmembrane region" description="Helical" evidence="2">
    <location>
        <begin position="164"/>
        <end position="182"/>
    </location>
</feature>
<protein>
    <recommendedName>
        <fullName evidence="5">Calcineurin-like phosphoesterase domain-containing protein</fullName>
    </recommendedName>
</protein>
<evidence type="ECO:0000256" key="1">
    <source>
        <dbReference type="SAM" id="MobiDB-lite"/>
    </source>
</evidence>
<keyword evidence="2" id="KW-1133">Transmembrane helix</keyword>
<organism evidence="3 4">
    <name type="scientific">Trypanosoma theileri</name>
    <dbReference type="NCBI Taxonomy" id="67003"/>
    <lineage>
        <taxon>Eukaryota</taxon>
        <taxon>Discoba</taxon>
        <taxon>Euglenozoa</taxon>
        <taxon>Kinetoplastea</taxon>
        <taxon>Metakinetoplastina</taxon>
        <taxon>Trypanosomatida</taxon>
        <taxon>Trypanosomatidae</taxon>
        <taxon>Trypanosoma</taxon>
    </lineage>
</organism>
<comment type="caution">
    <text evidence="3">The sequence shown here is derived from an EMBL/GenBank/DDBJ whole genome shotgun (WGS) entry which is preliminary data.</text>
</comment>
<dbReference type="STRING" id="67003.A0A1X0NXV0"/>
<dbReference type="VEuPathDB" id="TriTrypDB:TM35_000142600"/>